<dbReference type="RefSeq" id="WP_370396177.1">
    <property type="nucleotide sequence ID" value="NZ_JALBUT010000001.1"/>
</dbReference>
<reference evidence="2 3" key="1">
    <citation type="submission" date="2022-03" db="EMBL/GenBank/DDBJ databases">
        <title>Novel taxa within the pig intestine.</title>
        <authorList>
            <person name="Wylensek D."/>
            <person name="Bishof K."/>
            <person name="Afrizal A."/>
            <person name="Clavel T."/>
        </authorList>
    </citation>
    <scope>NUCLEOTIDE SEQUENCE [LARGE SCALE GENOMIC DNA]</scope>
    <source>
        <strain evidence="2 3">CLA-KB-P66</strain>
    </source>
</reference>
<keyword evidence="1" id="KW-0732">Signal</keyword>
<sequence>MKTAILSSIVCATAASLFGATYYNDNASQTLADILGENTPSSADNIQLRYGIEVENNADMSLGELELSYPQGGASWTQSAGTLTVGSLLVGNATEEGTKGLL</sequence>
<feature type="chain" id="PRO_5045292759" evidence="1">
    <location>
        <begin position="20"/>
        <end position="102"/>
    </location>
</feature>
<feature type="signal peptide" evidence="1">
    <location>
        <begin position="1"/>
        <end position="19"/>
    </location>
</feature>
<organism evidence="2 3">
    <name type="scientific">Intestinicryptomonas porci</name>
    <dbReference type="NCBI Taxonomy" id="2926320"/>
    <lineage>
        <taxon>Bacteria</taxon>
        <taxon>Pseudomonadati</taxon>
        <taxon>Verrucomicrobiota</taxon>
        <taxon>Opitutia</taxon>
        <taxon>Opitutales</taxon>
        <taxon>Intestinicryptomonaceae</taxon>
        <taxon>Intestinicryptomonas</taxon>
    </lineage>
</organism>
<accession>A0ABU4WDU0</accession>
<dbReference type="Proteomes" id="UP001275932">
    <property type="component" value="Unassembled WGS sequence"/>
</dbReference>
<protein>
    <submittedName>
        <fullName evidence="2">Uncharacterized protein</fullName>
    </submittedName>
</protein>
<comment type="caution">
    <text evidence="2">The sequence shown here is derived from an EMBL/GenBank/DDBJ whole genome shotgun (WGS) entry which is preliminary data.</text>
</comment>
<dbReference type="EMBL" id="JALBUT010000001">
    <property type="protein sequence ID" value="MDX8414727.1"/>
    <property type="molecule type" value="Genomic_DNA"/>
</dbReference>
<keyword evidence="3" id="KW-1185">Reference proteome</keyword>
<evidence type="ECO:0000256" key="1">
    <source>
        <dbReference type="SAM" id="SignalP"/>
    </source>
</evidence>
<evidence type="ECO:0000313" key="2">
    <source>
        <dbReference type="EMBL" id="MDX8414727.1"/>
    </source>
</evidence>
<name>A0ABU4WDU0_9BACT</name>
<proteinExistence type="predicted"/>
<evidence type="ECO:0000313" key="3">
    <source>
        <dbReference type="Proteomes" id="UP001275932"/>
    </source>
</evidence>
<gene>
    <name evidence="2" type="ORF">MOX91_00815</name>
</gene>